<dbReference type="PANTHER" id="PTHR37049:SF4">
    <property type="entry name" value="RHODANESE DOMAIN-CONTAINING PROTEIN"/>
    <property type="match status" value="1"/>
</dbReference>
<dbReference type="AlphaFoldDB" id="A0A0A1UCY9"/>
<gene>
    <name evidence="1" type="ORF">EIN_432450</name>
</gene>
<organism evidence="1 2">
    <name type="scientific">Entamoeba invadens IP1</name>
    <dbReference type="NCBI Taxonomy" id="370355"/>
    <lineage>
        <taxon>Eukaryota</taxon>
        <taxon>Amoebozoa</taxon>
        <taxon>Evosea</taxon>
        <taxon>Archamoebae</taxon>
        <taxon>Mastigamoebida</taxon>
        <taxon>Entamoebidae</taxon>
        <taxon>Entamoeba</taxon>
    </lineage>
</organism>
<sequence length="665" mass="75021">MNLDKISKNDATRIYTVFNTNLQAYAFRDISKSPIQPSDNSMYFESYDMDTDMTALGEWISQQTTTQIPLYPFFIKMNQIIGGSRDLHLSLSFAKNPKNYHTAEMYTINPTSFYFKDKKIFLNIPSSIASKTPSTFFGTTLMNSLTAKINTEVTQINGVSAIQFITTFAKKYYRLKNENGAVTYFKKAFVLSLYQYVPFEQSDLSFVLTFSDGETISFESKLFDAGQVASNLKGDVADFESVRSALEDVRKRKLDHKNRITNSTKVPHFSPLDIITNEDFKNLNRKTGNLYDYSLSDIISCGKRTIDGSNVNLLVVKSFSPDKINDFLTVTNQCAQLFDTNKDPIVIVLPLNGGGYLICEEILMKTLSPYSQYNRRYIARISESSENVMRNGYAQSLIDPKTGKTRTPISDYVYTEKSMGSWYDEPITDLYGSVEFTHTQDSYMETENAQYQMKNVRSPNEIIVFTDHFCFSACSLFAKHFQEKKAAILATYSGLPQSTYRDVGESPTAVIEDVYINNGNDVTLSSYGLEMGISFLPSLPVDTTSEVPNEYKVHHPDNYVEIESFDETESSITAFLKKGLEIYNLYKTNCKNGTYKLDSKCANTDTEVLGYICNNGVYGNSCEVVGCVDRYVMDKDGKCVLDTTVIENGALRITIIVALALLVFV</sequence>
<dbReference type="VEuPathDB" id="AmoebaDB:EIN_432450"/>
<dbReference type="GeneID" id="14892694"/>
<accession>A0A0A1UCY9</accession>
<dbReference type="Gene3D" id="3.90.226.10">
    <property type="entry name" value="2-enoyl-CoA Hydratase, Chain A, domain 1"/>
    <property type="match status" value="1"/>
</dbReference>
<dbReference type="RefSeq" id="XP_004260474.1">
    <property type="nucleotide sequence ID" value="XM_004260426.1"/>
</dbReference>
<dbReference type="InterPro" id="IPR052766">
    <property type="entry name" value="S41A_metabolite_peptidase"/>
</dbReference>
<protein>
    <recommendedName>
        <fullName evidence="3">Tail specific protease domain-containing protein</fullName>
    </recommendedName>
</protein>
<dbReference type="KEGG" id="eiv:EIN_432450"/>
<name>A0A0A1UCY9_ENTIV</name>
<dbReference type="EMBL" id="KB206267">
    <property type="protein sequence ID" value="ELP93703.1"/>
    <property type="molecule type" value="Genomic_DNA"/>
</dbReference>
<evidence type="ECO:0008006" key="3">
    <source>
        <dbReference type="Google" id="ProtNLM"/>
    </source>
</evidence>
<dbReference type="Proteomes" id="UP000014680">
    <property type="component" value="Unassembled WGS sequence"/>
</dbReference>
<dbReference type="SUPFAM" id="SSF52096">
    <property type="entry name" value="ClpP/crotonase"/>
    <property type="match status" value="1"/>
</dbReference>
<dbReference type="InterPro" id="IPR029045">
    <property type="entry name" value="ClpP/crotonase-like_dom_sf"/>
</dbReference>
<proteinExistence type="predicted"/>
<evidence type="ECO:0000313" key="2">
    <source>
        <dbReference type="Proteomes" id="UP000014680"/>
    </source>
</evidence>
<dbReference type="PANTHER" id="PTHR37049">
    <property type="entry name" value="PEPTIDASE S41 FAMILY PROTEIN"/>
    <property type="match status" value="1"/>
</dbReference>
<reference evidence="1 2" key="1">
    <citation type="submission" date="2012-10" db="EMBL/GenBank/DDBJ databases">
        <authorList>
            <person name="Zafar N."/>
            <person name="Inman J."/>
            <person name="Hall N."/>
            <person name="Lorenzi H."/>
            <person name="Caler E."/>
        </authorList>
    </citation>
    <scope>NUCLEOTIDE SEQUENCE [LARGE SCALE GENOMIC DNA]</scope>
    <source>
        <strain evidence="1 2">IP1</strain>
    </source>
</reference>
<keyword evidence="2" id="KW-1185">Reference proteome</keyword>
<evidence type="ECO:0000313" key="1">
    <source>
        <dbReference type="EMBL" id="ELP93703.1"/>
    </source>
</evidence>
<dbReference type="OrthoDB" id="27214at2759"/>